<dbReference type="Pfam" id="PF10588">
    <property type="entry name" value="NADH-G_4Fe-4S_3"/>
    <property type="match status" value="1"/>
</dbReference>
<keyword evidence="5" id="KW-0408">Iron</keyword>
<dbReference type="FunFam" id="3.30.70.20:FF:000035">
    <property type="entry name" value="Iron hydrogenase 1"/>
    <property type="match status" value="1"/>
</dbReference>
<evidence type="ECO:0000256" key="2">
    <source>
        <dbReference type="ARBA" id="ARBA00022485"/>
    </source>
</evidence>
<evidence type="ECO:0000256" key="5">
    <source>
        <dbReference type="ARBA" id="ARBA00023004"/>
    </source>
</evidence>
<name>D7EYH1_9EUKA</name>
<dbReference type="Gene3D" id="3.30.70.20">
    <property type="match status" value="1"/>
</dbReference>
<evidence type="ECO:0000256" key="3">
    <source>
        <dbReference type="ARBA" id="ARBA00022723"/>
    </source>
</evidence>
<dbReference type="Pfam" id="PF02906">
    <property type="entry name" value="Fe_hyd_lg_C"/>
    <property type="match status" value="1"/>
</dbReference>
<dbReference type="Gene3D" id="3.40.950.10">
    <property type="entry name" value="Fe-only Hydrogenase (Larger Subunit), Chain L, domain 3"/>
    <property type="match status" value="1"/>
</dbReference>
<dbReference type="AlphaFoldDB" id="D7EYH1"/>
<evidence type="ECO:0000256" key="6">
    <source>
        <dbReference type="ARBA" id="ARBA00023014"/>
    </source>
</evidence>
<organism evidence="9">
    <name type="scientific">Sawyeria marylandensis</name>
    <dbReference type="NCBI Taxonomy" id="194530"/>
    <lineage>
        <taxon>Eukaryota</taxon>
        <taxon>Discoba</taxon>
        <taxon>Heterolobosea</taxon>
        <taxon>Tetramitia</taxon>
        <taxon>Eutetramitia</taxon>
        <taxon>Psalteriomonadidae</taxon>
        <taxon>Sawyeria</taxon>
    </lineage>
</organism>
<dbReference type="InterPro" id="IPR017900">
    <property type="entry name" value="4Fe4S_Fe_S_CS"/>
</dbReference>
<keyword evidence="4" id="KW-0677">Repeat</keyword>
<dbReference type="SUPFAM" id="SSF54292">
    <property type="entry name" value="2Fe-2S ferredoxin-like"/>
    <property type="match status" value="1"/>
</dbReference>
<proteinExistence type="evidence at transcript level"/>
<keyword evidence="2" id="KW-0004">4Fe-4S</keyword>
<dbReference type="InterPro" id="IPR013352">
    <property type="entry name" value="Fe_hydrogenase_subset"/>
</dbReference>
<dbReference type="Pfam" id="PF02256">
    <property type="entry name" value="Fe_hyd_SSU"/>
    <property type="match status" value="1"/>
</dbReference>
<feature type="domain" description="4Fe-4S ferredoxin-type" evidence="7">
    <location>
        <begin position="263"/>
        <end position="293"/>
    </location>
</feature>
<dbReference type="InterPro" id="IPR019574">
    <property type="entry name" value="NADH_UbQ_OxRdtase_Gsu_4Fe4S-bd"/>
</dbReference>
<dbReference type="InterPro" id="IPR036010">
    <property type="entry name" value="2Fe-2S_ferredoxin-like_sf"/>
</dbReference>
<dbReference type="SUPFAM" id="SSF54862">
    <property type="entry name" value="4Fe-4S ferredoxins"/>
    <property type="match status" value="1"/>
</dbReference>
<dbReference type="InterPro" id="IPR009016">
    <property type="entry name" value="Fe_hydrogenase"/>
</dbReference>
<dbReference type="Gene3D" id="3.40.50.1780">
    <property type="match status" value="1"/>
</dbReference>
<reference evidence="9" key="1">
    <citation type="journal article" date="2010" name="Eukaryot. Cell">
        <title>Sawyeria marylandensis (Heterolobosea) has a hydrogenosome with novel metabolic properties.</title>
        <authorList>
            <person name="Barbera M.J."/>
            <person name="Ruiz-Trillo I."/>
            <person name="Tufts J.Y."/>
            <person name="Bery A."/>
            <person name="Silberman J.D."/>
            <person name="Roger A.J."/>
        </authorList>
    </citation>
    <scope>NUCLEOTIDE SEQUENCE</scope>
</reference>
<keyword evidence="3" id="KW-0479">Metal-binding</keyword>
<dbReference type="GO" id="GO:0005506">
    <property type="term" value="F:iron ion binding"/>
    <property type="evidence" value="ECO:0007669"/>
    <property type="project" value="InterPro"/>
</dbReference>
<dbReference type="PROSITE" id="PS00198">
    <property type="entry name" value="4FE4S_FER_1"/>
    <property type="match status" value="1"/>
</dbReference>
<accession>D7EYH1</accession>
<evidence type="ECO:0000259" key="7">
    <source>
        <dbReference type="PROSITE" id="PS51379"/>
    </source>
</evidence>
<dbReference type="InterPro" id="IPR017896">
    <property type="entry name" value="4Fe4S_Fe-S-bd"/>
</dbReference>
<dbReference type="GO" id="GO:0051539">
    <property type="term" value="F:4 iron, 4 sulfur cluster binding"/>
    <property type="evidence" value="ECO:0007669"/>
    <property type="project" value="UniProtKB-KW"/>
</dbReference>
<dbReference type="InterPro" id="IPR003149">
    <property type="entry name" value="Fe_hydrogenase_ssu"/>
</dbReference>
<evidence type="ECO:0000259" key="8">
    <source>
        <dbReference type="PROSITE" id="PS51839"/>
    </source>
</evidence>
<dbReference type="InterPro" id="IPR050340">
    <property type="entry name" value="Cytosolic_Fe-S_CAF"/>
</dbReference>
<feature type="domain" description="4Fe-4S His(Cys)3-ligated-type" evidence="8">
    <location>
        <begin position="132"/>
        <end position="171"/>
    </location>
</feature>
<dbReference type="InterPro" id="IPR004108">
    <property type="entry name" value="Fe_hydrogenase_lsu_C"/>
</dbReference>
<dbReference type="Gene3D" id="4.10.260.20">
    <property type="entry name" value="Iron hydrogenase, small subunit"/>
    <property type="match status" value="1"/>
</dbReference>
<keyword evidence="6" id="KW-0411">Iron-sulfur</keyword>
<evidence type="ECO:0000313" key="9">
    <source>
        <dbReference type="EMBL" id="ABU95424.1"/>
    </source>
</evidence>
<dbReference type="Pfam" id="PF12838">
    <property type="entry name" value="Fer4_7"/>
    <property type="match status" value="1"/>
</dbReference>
<dbReference type="SMART" id="SM00929">
    <property type="entry name" value="NADH-G_4Fe-4S_3"/>
    <property type="match status" value="1"/>
</dbReference>
<dbReference type="EMBL" id="EF612752">
    <property type="protein sequence ID" value="ABU95424.1"/>
    <property type="molecule type" value="mRNA"/>
</dbReference>
<dbReference type="GO" id="GO:0008901">
    <property type="term" value="F:ferredoxin hydrogenase activity"/>
    <property type="evidence" value="ECO:0007669"/>
    <property type="project" value="InterPro"/>
</dbReference>
<dbReference type="InterPro" id="IPR036991">
    <property type="entry name" value="Fe_hydrogenase_ssu_sf"/>
</dbReference>
<dbReference type="PROSITE" id="PS51839">
    <property type="entry name" value="4FE4S_HC3"/>
    <property type="match status" value="1"/>
</dbReference>
<evidence type="ECO:0000256" key="1">
    <source>
        <dbReference type="ARBA" id="ARBA00006596"/>
    </source>
</evidence>
<evidence type="ECO:0000256" key="4">
    <source>
        <dbReference type="ARBA" id="ARBA00022737"/>
    </source>
</evidence>
<feature type="non-terminal residue" evidence="9">
    <location>
        <position position="674"/>
    </location>
</feature>
<dbReference type="SMART" id="SM00902">
    <property type="entry name" value="Fe_hyd_SSU"/>
    <property type="match status" value="1"/>
</dbReference>
<dbReference type="NCBIfam" id="TIGR02512">
    <property type="entry name" value="FeFe_hydrog_A"/>
    <property type="match status" value="1"/>
</dbReference>
<feature type="domain" description="4Fe-4S ferredoxin-type" evidence="7">
    <location>
        <begin position="216"/>
        <end position="246"/>
    </location>
</feature>
<dbReference type="Gene3D" id="3.10.20.740">
    <property type="match status" value="1"/>
</dbReference>
<sequence>MISKKFLPLYQCYSTVNMFINGHPVKVPSGITLLEATNLTRKDTQAPVIPTLCYTPRLHNMEKEGKMNSNYKAVGHHEGVCRVCLVGEEYQTYKKFDKMITKPVDEKKSLKFVPSCCAEVREGQSIWTNTPEVNSNVRTMLKFILSKHPLECPTCSSNKQCELQDLFERYNVGAQDLPAPIRRRMISHEMKALQTRGDKGEDVDDWYGSEMVLANNTINYDKEKCIKCTRCIRMCSGVQGINVLSMLKRGSEEHVGIGLAETKEEYKNTQLDCINCAQCTYVCPVGALTVVDYSKSVFKELQLAATNPQKIMVVQTAPAVRVALSEEFGLEPGKYSQEKMVAALKQIGFKHVFDTNYSADLTIMEEGFELIERIKKGGPFPMFTSCCPAWVNLVEKHYPEYIPNLSTCRSPQGMLSSLLKHYWAPKMGYDPKNVVVVSIMPCGAKKDEIKRPQLAGETDYVLTTRELGKLLKMAGLKDLSGLKDQKYDDPLGDSTGAAVIFGVTGGVMEAALRTAYEVVVGKPLQKLEFESVRGEKGIKKATVDLGGMPIKVAVTHTSGQARKFLEEIKKTGEVFHFVEVMACYGGCVGGVGDPKKNMDDEIVKKRIEATYGLDERNTIRKSHENVSVKKLYEEFLEKPLSHKSHHLLHTTYMDRKKKVGGGVGGGNERKNWGM</sequence>
<dbReference type="PANTHER" id="PTHR11615">
    <property type="entry name" value="NITRATE, FORMATE, IRON DEHYDROGENASE"/>
    <property type="match status" value="1"/>
</dbReference>
<comment type="similarity">
    <text evidence="1">Belongs to the NARF family.</text>
</comment>
<protein>
    <submittedName>
        <fullName evidence="9">Type A Fe-hydrogenase</fullName>
    </submittedName>
</protein>
<dbReference type="SUPFAM" id="SSF53920">
    <property type="entry name" value="Fe-only hydrogenase"/>
    <property type="match status" value="1"/>
</dbReference>
<dbReference type="PROSITE" id="PS51379">
    <property type="entry name" value="4FE4S_FER_2"/>
    <property type="match status" value="2"/>
</dbReference>